<dbReference type="Pfam" id="PF10214">
    <property type="entry name" value="Rrn6_beta-prop"/>
    <property type="match status" value="1"/>
</dbReference>
<accession>A0A1E3QPD5</accession>
<keyword evidence="5" id="KW-1185">Reference proteome</keyword>
<feature type="compositionally biased region" description="Basic residues" evidence="1">
    <location>
        <begin position="819"/>
        <end position="830"/>
    </location>
</feature>
<dbReference type="GO" id="GO:0070860">
    <property type="term" value="C:RNA polymerase I core factor complex"/>
    <property type="evidence" value="ECO:0007669"/>
    <property type="project" value="TreeGrafter"/>
</dbReference>
<dbReference type="Pfam" id="PF20640">
    <property type="entry name" value="Rrn6_HB"/>
    <property type="match status" value="1"/>
</dbReference>
<feature type="compositionally biased region" description="Polar residues" evidence="1">
    <location>
        <begin position="787"/>
        <end position="816"/>
    </location>
</feature>
<dbReference type="OrthoDB" id="4090074at2759"/>
<feature type="domain" description="RRN6 helical bundle" evidence="3">
    <location>
        <begin position="489"/>
        <end position="656"/>
    </location>
</feature>
<dbReference type="RefSeq" id="XP_018984897.1">
    <property type="nucleotide sequence ID" value="XM_019129095.1"/>
</dbReference>
<reference evidence="5" key="1">
    <citation type="submission" date="2016-05" db="EMBL/GenBank/DDBJ databases">
        <title>Comparative genomics of biotechnologically important yeasts.</title>
        <authorList>
            <consortium name="DOE Joint Genome Institute"/>
            <person name="Riley R."/>
            <person name="Haridas S."/>
            <person name="Wolfe K.H."/>
            <person name="Lopes M.R."/>
            <person name="Hittinger C.T."/>
            <person name="Goker M."/>
            <person name="Salamov A."/>
            <person name="Wisecaver J."/>
            <person name="Long T.M."/>
            <person name="Aerts A.L."/>
            <person name="Barry K."/>
            <person name="Choi C."/>
            <person name="Clum A."/>
            <person name="Coughlan A.Y."/>
            <person name="Deshpande S."/>
            <person name="Douglass A.P."/>
            <person name="Hanson S.J."/>
            <person name="Klenk H.-P."/>
            <person name="Labutti K."/>
            <person name="Lapidus A."/>
            <person name="Lindquist E."/>
            <person name="Lipzen A."/>
            <person name="Meier-Kolthoff J.P."/>
            <person name="Ohm R.A."/>
            <person name="Otillar R.P."/>
            <person name="Pangilinan J."/>
            <person name="Peng Y."/>
            <person name="Rokas A."/>
            <person name="Rosa C.A."/>
            <person name="Scheuner C."/>
            <person name="Sibirny A.A."/>
            <person name="Slot J.C."/>
            <person name="Stielow J.B."/>
            <person name="Sun H."/>
            <person name="Kurtzman C.P."/>
            <person name="Blackwell M."/>
            <person name="Grigoriev I.V."/>
            <person name="Jeffries T.W."/>
        </authorList>
    </citation>
    <scope>NUCLEOTIDE SEQUENCE [LARGE SCALE GENOMIC DNA]</scope>
    <source>
        <strain evidence="5">NRRL Y-12698</strain>
    </source>
</reference>
<evidence type="ECO:0000256" key="1">
    <source>
        <dbReference type="SAM" id="MobiDB-lite"/>
    </source>
</evidence>
<evidence type="ECO:0000313" key="4">
    <source>
        <dbReference type="EMBL" id="ODQ79569.1"/>
    </source>
</evidence>
<proteinExistence type="predicted"/>
<feature type="domain" description="RRN6 beta-propeller" evidence="2">
    <location>
        <begin position="110"/>
        <end position="428"/>
    </location>
</feature>
<evidence type="ECO:0008006" key="6">
    <source>
        <dbReference type="Google" id="ProtNLM"/>
    </source>
</evidence>
<evidence type="ECO:0000259" key="3">
    <source>
        <dbReference type="Pfam" id="PF20640"/>
    </source>
</evidence>
<evidence type="ECO:0000259" key="2">
    <source>
        <dbReference type="Pfam" id="PF10214"/>
    </source>
</evidence>
<dbReference type="Proteomes" id="UP000094336">
    <property type="component" value="Unassembled WGS sequence"/>
</dbReference>
<protein>
    <recommendedName>
        <fullName evidence="6">RNA polymerase I-specific transcription initiation factor RRN6-like protein</fullName>
    </recommendedName>
</protein>
<dbReference type="GO" id="GO:0042790">
    <property type="term" value="P:nucleolar large rRNA transcription by RNA polymerase I"/>
    <property type="evidence" value="ECO:0007669"/>
    <property type="project" value="TreeGrafter"/>
</dbReference>
<dbReference type="InterPro" id="IPR048537">
    <property type="entry name" value="RRN6_HB"/>
</dbReference>
<dbReference type="GO" id="GO:0001179">
    <property type="term" value="F:RNA polymerase I general transcription initiation factor binding"/>
    <property type="evidence" value="ECO:0007669"/>
    <property type="project" value="TreeGrafter"/>
</dbReference>
<feature type="compositionally biased region" description="Low complexity" evidence="1">
    <location>
        <begin position="750"/>
        <end position="760"/>
    </location>
</feature>
<dbReference type="EMBL" id="KV454432">
    <property type="protein sequence ID" value="ODQ79569.1"/>
    <property type="molecule type" value="Genomic_DNA"/>
</dbReference>
<name>A0A1E3QPD5_9ASCO</name>
<organism evidence="4 5">
    <name type="scientific">Babjeviella inositovora NRRL Y-12698</name>
    <dbReference type="NCBI Taxonomy" id="984486"/>
    <lineage>
        <taxon>Eukaryota</taxon>
        <taxon>Fungi</taxon>
        <taxon>Dikarya</taxon>
        <taxon>Ascomycota</taxon>
        <taxon>Saccharomycotina</taxon>
        <taxon>Pichiomycetes</taxon>
        <taxon>Serinales incertae sedis</taxon>
        <taxon>Babjeviella</taxon>
    </lineage>
</organism>
<dbReference type="AlphaFoldDB" id="A0A1E3QPD5"/>
<evidence type="ECO:0000313" key="5">
    <source>
        <dbReference type="Proteomes" id="UP000094336"/>
    </source>
</evidence>
<dbReference type="STRING" id="984486.A0A1E3QPD5"/>
<dbReference type="InterPro" id="IPR048535">
    <property type="entry name" value="RRN6_beta-prop"/>
</dbReference>
<gene>
    <name evidence="4" type="ORF">BABINDRAFT_161955</name>
</gene>
<dbReference type="PANTHER" id="PTHR28221">
    <property type="entry name" value="RNA POLYMERASE I-SPECIFIC TRANSCRIPTION INITIATION FACTOR RRN6"/>
    <property type="match status" value="1"/>
</dbReference>
<dbReference type="InterPro" id="IPR019350">
    <property type="entry name" value="RNA_pol_I-sp_TIF_RRN6-like"/>
</dbReference>
<sequence>MWPSKAGLGVQLSYGLEGSAINLSETNAGGDEALWKLSRVRNGGITLHKIGHSRKTLVPSQIQKQAIQNETTTTNLSTVDAQKNEVYVPQGLYKTLMNESNNLLSRYILDPSIGQLFDTGVVKTPTRVKQTIAYVGDETGTTAHIAVIVHRNEVVTGSQNTAAIRVPRIARPYSLKLPTPIKQVQFPKLAVHMETTSPYLAIRTESDIYILKLTGSRGDLEIQLVGSFTTAELESENFADVAFNPWDITQFGVIDVKGNFGVWNIKEKNFQTLQRVELSGTSIQDTTVLSCWKRIMWSFDFNSVFVMSRAEVVNYSIKTQERTTIITANTWSTIMDFKRCVNNDSHAFILTSQELIFVLLKGQIKRLVSWKHYLDSSDPSLRLSIPETHVSSHILVTIYSQTHPLVFVYQFSFQDGLPVSIQDPFYLNRDSDTASRTLVMLPAEDTSSELGKESYGEGTKVFALLSMSTELELSLAMYSTEPLLSVVSSKRRQDSRESTPDEPVVQTSAKRYFPRVTVNGLWRKSQALFGNLDDVDSYVDNSADVDAGTEEAIQDYAYRLGLAVTAKTTPGQTVSLSQLVEPPRKINHIEELQSMVDQFKEHYASSVLEFSDIATYAHLFSGAEAESNNVSSDMLQQRVSTMTELYRELSQVWCIAESADPELRRETAHCVSAITKSFGLSLISVTHKIPPQAEEETLQRSIDRLPLKLKELILEWDEEGYEEEPMEDFTDERFSQRFANSFTPMINVSQKLQSSQSLPSRRVVAPRTSSSSQVRATPVPRMHISQGVPTTGFSQSNPLFVPSQSQVAPQRANPPSQGGKKKKRKKGGFA</sequence>
<dbReference type="GeneID" id="30146948"/>
<dbReference type="PANTHER" id="PTHR28221:SF2">
    <property type="entry name" value="RNA POLYMERASE I-SPECIFIC TRANSCRIPTION INITIATION FACTOR RRN6"/>
    <property type="match status" value="1"/>
</dbReference>
<dbReference type="GO" id="GO:0001163">
    <property type="term" value="F:RNA polymerase I transcription regulatory region sequence-specific DNA binding"/>
    <property type="evidence" value="ECO:0007669"/>
    <property type="project" value="TreeGrafter"/>
</dbReference>
<feature type="region of interest" description="Disordered" evidence="1">
    <location>
        <begin position="750"/>
        <end position="830"/>
    </location>
</feature>